<sequence>MERSAIFYFHYLLLSLVIAAANNINTTDQQALLALKARITAKNWTSNTSVCSWIGITCDVSTHRVTALNISDFGLTGTISSQLGNLSSLQTLDLSHNRFSGTIPSSIFSISTLKILILGDNQLSGEIPQELGNLAELEWLSLPRSFLTGTIPSSIFNLSSLLELDFSNNSLTGSFRDDLCQRIPLLQGFYMTNNHFTGSIPRNLWQCKDLSVVSLSLNQLTRTIPRDIGNLTSLKKLYLSFNNLIGEIPHEIGNLPNLEVLGIDENHLVGDVPNTIFNMSALKALSLLNNTLSGSLPSSSKNLIGLPNVERLDLGLNNLSGRIPGFIFNASKLFLVELTGNSFSGFIPDTLVNLRNLEHLGLGYNYLTSSTPELSFLSSLANSSSSKYIVLAENPLNGVLPSSIGNLPITLEEIYLQNCKIRGNIPKEIGNLVNLTTLHLGNNQLSGSIPITLGRLNTLQGLDLENNKLEGPIPDDLCQLVRLSELHLDHNKLSGPIPACFGNLNSLRNLSLGSNELSSVIPSTFWNLNSILSFDFSSNSLNGSLPLDIENMKVVVEINLSRNYLTGDIPPTIGGLTNLQLLSLENNRLQGPIPESFGELTSLESLDLSVNNLSGVIPISLEKLVYLKDLNLSFNRLKGDIPIPLCKSSSHRKSSKNVILLGVVLPLSVFIIAVLLALGIGLITRYRKGNTELSNIEVNMSPQAMWRRFSYQELLLATDHFSEKSLIGIGSFGTVYKGRFLDGMEVAIKVFHLQFDGALKSFDAECEVLKSVRHRNLVKIISSCSNGNFEALVLEYMANGSLEKCLYSSNGILDIFQRLSIMIDVALALEYLHFGYSNPVVHCDIKPSNVLLDDDMVAHLSDFGIAKLLNGKESMRTQTLATIGYMNQYGREGQVSPKSDVYGYGITLIETFTKKKPTCEIFCEEMNLKNWVNDFLPISVMNVVDTSLLRREDKYFAAKKQCAPEMRINTKEIVTRLKKIRDTLLANIKMEGE</sequence>
<keyword evidence="2" id="KW-1185">Reference proteome</keyword>
<proteinExistence type="predicted"/>
<dbReference type="Proteomes" id="UP000829398">
    <property type="component" value="Chromosome 7"/>
</dbReference>
<evidence type="ECO:0000313" key="1">
    <source>
        <dbReference type="EMBL" id="KAH9714671.1"/>
    </source>
</evidence>
<reference evidence="2" key="1">
    <citation type="journal article" date="2023" name="Hortic. Res.">
        <title>A chromosome-level phased genome enabling allele-level studies in sweet orange: a case study on citrus Huanglongbing tolerance.</title>
        <authorList>
            <person name="Wu B."/>
            <person name="Yu Q."/>
            <person name="Deng Z."/>
            <person name="Duan Y."/>
            <person name="Luo F."/>
            <person name="Gmitter F. Jr."/>
        </authorList>
    </citation>
    <scope>NUCLEOTIDE SEQUENCE [LARGE SCALE GENOMIC DNA]</scope>
    <source>
        <strain evidence="2">cv. Valencia</strain>
    </source>
</reference>
<organism evidence="1 2">
    <name type="scientific">Citrus sinensis</name>
    <name type="common">Sweet orange</name>
    <name type="synonym">Citrus aurantium var. sinensis</name>
    <dbReference type="NCBI Taxonomy" id="2711"/>
    <lineage>
        <taxon>Eukaryota</taxon>
        <taxon>Viridiplantae</taxon>
        <taxon>Streptophyta</taxon>
        <taxon>Embryophyta</taxon>
        <taxon>Tracheophyta</taxon>
        <taxon>Spermatophyta</taxon>
        <taxon>Magnoliopsida</taxon>
        <taxon>eudicotyledons</taxon>
        <taxon>Gunneridae</taxon>
        <taxon>Pentapetalae</taxon>
        <taxon>rosids</taxon>
        <taxon>malvids</taxon>
        <taxon>Sapindales</taxon>
        <taxon>Rutaceae</taxon>
        <taxon>Aurantioideae</taxon>
        <taxon>Citrus</taxon>
    </lineage>
</organism>
<dbReference type="EMBL" id="CM039176">
    <property type="protein sequence ID" value="KAH9714671.1"/>
    <property type="molecule type" value="Genomic_DNA"/>
</dbReference>
<name>A0ACB8JCR5_CITSI</name>
<gene>
    <name evidence="1" type="ORF">KPL71_020748</name>
</gene>
<comment type="caution">
    <text evidence="1">The sequence shown here is derived from an EMBL/GenBank/DDBJ whole genome shotgun (WGS) entry which is preliminary data.</text>
</comment>
<accession>A0ACB8JCR5</accession>
<keyword evidence="1" id="KW-0418">Kinase</keyword>
<evidence type="ECO:0000313" key="2">
    <source>
        <dbReference type="Proteomes" id="UP000829398"/>
    </source>
</evidence>
<protein>
    <submittedName>
        <fullName evidence="1">Protein kinase domain-containing protein</fullName>
    </submittedName>
</protein>
<keyword evidence="1" id="KW-0808">Transferase</keyword>